<dbReference type="AlphaFoldDB" id="A0A1J5PBE0"/>
<keyword evidence="1" id="KW-0812">Transmembrane</keyword>
<organism evidence="2">
    <name type="scientific">mine drainage metagenome</name>
    <dbReference type="NCBI Taxonomy" id="410659"/>
    <lineage>
        <taxon>unclassified sequences</taxon>
        <taxon>metagenomes</taxon>
        <taxon>ecological metagenomes</taxon>
    </lineage>
</organism>
<feature type="transmembrane region" description="Helical" evidence="1">
    <location>
        <begin position="105"/>
        <end position="127"/>
    </location>
</feature>
<dbReference type="InterPro" id="IPR058114">
    <property type="entry name" value="RcgA-like"/>
</dbReference>
<reference evidence="2" key="1">
    <citation type="submission" date="2016-10" db="EMBL/GenBank/DDBJ databases">
        <title>Sequence of Gallionella enrichment culture.</title>
        <authorList>
            <person name="Poehlein A."/>
            <person name="Muehling M."/>
            <person name="Daniel R."/>
        </authorList>
    </citation>
    <scope>NUCLEOTIDE SEQUENCE</scope>
</reference>
<feature type="transmembrane region" description="Helical" evidence="1">
    <location>
        <begin position="159"/>
        <end position="182"/>
    </location>
</feature>
<feature type="transmembrane region" description="Helical" evidence="1">
    <location>
        <begin position="257"/>
        <end position="282"/>
    </location>
</feature>
<evidence type="ECO:0000256" key="1">
    <source>
        <dbReference type="SAM" id="Phobius"/>
    </source>
</evidence>
<keyword evidence="1" id="KW-0472">Membrane</keyword>
<evidence type="ECO:0000313" key="2">
    <source>
        <dbReference type="EMBL" id="OIQ68977.1"/>
    </source>
</evidence>
<feature type="transmembrane region" description="Helical" evidence="1">
    <location>
        <begin position="218"/>
        <end position="236"/>
    </location>
</feature>
<keyword evidence="1" id="KW-1133">Transmembrane helix</keyword>
<feature type="transmembrane region" description="Helical" evidence="1">
    <location>
        <begin position="45"/>
        <end position="65"/>
    </location>
</feature>
<gene>
    <name evidence="2" type="ORF">GALL_494250</name>
</gene>
<comment type="caution">
    <text evidence="2">The sequence shown here is derived from an EMBL/GenBank/DDBJ whole genome shotgun (WGS) entry which is preliminary data.</text>
</comment>
<dbReference type="NCBIfam" id="NF047336">
    <property type="entry name" value="conj_memb_RcgA"/>
    <property type="match status" value="1"/>
</dbReference>
<accession>A0A1J5PBE0</accession>
<name>A0A1J5PBE0_9ZZZZ</name>
<sequence length="306" mass="34170">MPLYFGFVADLLFHWKGEWRLKIVAPDKHMNSANAWTRKVEASSFTFWAVFVICVLFAGLLQWVVVRLLPLLEGRSHYAMDWGSLAIMHPEIISVPAEIAFTGIAYLYMCLCFYLFFAGLILLYTVVHDLWQHQVAADAQRGFDCEPEVSKVGIRVMFAIFRCTILSISIAICMKIQSAYLATSAQNIVSWLDGDMASVFTATRGIDKFTPYSAPNDFSSLVLVLAALFVFLYGFVRIDVGSSFQGRLQMMAATVALLVACYLLIGAFVGFSILLCAGWLVATYALVNPRLWRESDDKSGGERLVS</sequence>
<evidence type="ECO:0008006" key="3">
    <source>
        <dbReference type="Google" id="ProtNLM"/>
    </source>
</evidence>
<protein>
    <recommendedName>
        <fullName evidence="3">Transmembrane protein</fullName>
    </recommendedName>
</protein>
<dbReference type="EMBL" id="MLJW01004987">
    <property type="protein sequence ID" value="OIQ68977.1"/>
    <property type="molecule type" value="Genomic_DNA"/>
</dbReference>
<proteinExistence type="predicted"/>